<dbReference type="GO" id="GO:0016605">
    <property type="term" value="C:PML body"/>
    <property type="evidence" value="ECO:0007669"/>
    <property type="project" value="Ensembl"/>
</dbReference>
<evidence type="ECO:0000313" key="2">
    <source>
        <dbReference type="Ensembl" id="ENSSPUP00000008524.1"/>
    </source>
</evidence>
<dbReference type="OMA" id="MENCSCL"/>
<feature type="compositionally biased region" description="Low complexity" evidence="1">
    <location>
        <begin position="130"/>
        <end position="139"/>
    </location>
</feature>
<name>A0A8D0GQ67_SPHPU</name>
<dbReference type="PANTHER" id="PTHR23187:SF3">
    <property type="entry name" value="SUMO-INTERACTING MOTIF-CONTAINING PROTEIN 1"/>
    <property type="match status" value="1"/>
</dbReference>
<dbReference type="GeneTree" id="ENSGT00940000153451"/>
<feature type="compositionally biased region" description="Pro residues" evidence="1">
    <location>
        <begin position="120"/>
        <end position="129"/>
    </location>
</feature>
<feature type="region of interest" description="Disordered" evidence="1">
    <location>
        <begin position="1"/>
        <end position="31"/>
    </location>
</feature>
<sequence>MSPLGVPDNKSFKNETDRASPWDQVCKRPSPKEDAVKLTCCGGCFSPNFSCGEGSVCGSPTTFNSDLGSLGSPQLTSPVFSPSSTSGSSSRRASLDCPVEEAPSSCQPMGSPGCQHALPQRPPSHPPSSSPSASIPKPSVELKQSLLETSSLSAAKSDFSESINKDWLYSMQYFRRVPVHHPFLFDVVQDTGVVEVKRLRAKPIPHQRLSMVSSTIDEKFSQGTLEFLMDFVSHQYYPPKEIMAHVIQEILLSSERREIRRDAYMLLMKIQAYVSHMLHPADAETVVWDWPLLTCVMEEQKFPGRILFLEYVIQTLEDDFQLKLQTRFLHRSIARMMLSCDKCFKWHTCPRKCALRHGSDQSLVVVLLQRMLSIAVEVDRSPICNSNKIADVMFSSILNISKRCQREAILHSMECQLLRCKVLELIFHHSCEVPSSLPLSLTKILYFLNHFSLQLKYQDNEVTWQRWDEMLYNLNLLLLSYHNVVVGHLRNSLSDRMDLIIDNAKPKLQSYDITPLNTELKVEDFSSRLLQILGEPLPPPIEEKIDLLKMLLIPQTYPANSC</sequence>
<proteinExistence type="predicted"/>
<evidence type="ECO:0000313" key="3">
    <source>
        <dbReference type="Proteomes" id="UP000694392"/>
    </source>
</evidence>
<reference evidence="2" key="1">
    <citation type="submission" date="2025-08" db="UniProtKB">
        <authorList>
            <consortium name="Ensembl"/>
        </authorList>
    </citation>
    <scope>IDENTIFICATION</scope>
</reference>
<dbReference type="PANTHER" id="PTHR23187">
    <property type="entry name" value="FLJ44216 PROTEIN-RELATED"/>
    <property type="match status" value="1"/>
</dbReference>
<dbReference type="InterPro" id="IPR052119">
    <property type="entry name" value="ElonginBC-PRC2_ViralRestrict"/>
</dbReference>
<dbReference type="GO" id="GO:0030414">
    <property type="term" value="F:peptidase inhibitor activity"/>
    <property type="evidence" value="ECO:0007669"/>
    <property type="project" value="Ensembl"/>
</dbReference>
<feature type="compositionally biased region" description="Basic and acidic residues" evidence="1">
    <location>
        <begin position="10"/>
        <end position="20"/>
    </location>
</feature>
<dbReference type="AlphaFoldDB" id="A0A8D0GQ67"/>
<feature type="region of interest" description="Disordered" evidence="1">
    <location>
        <begin position="68"/>
        <end position="139"/>
    </location>
</feature>
<organism evidence="2 3">
    <name type="scientific">Sphenodon punctatus</name>
    <name type="common">Tuatara</name>
    <name type="synonym">Hatteria punctata</name>
    <dbReference type="NCBI Taxonomy" id="8508"/>
    <lineage>
        <taxon>Eukaryota</taxon>
        <taxon>Metazoa</taxon>
        <taxon>Chordata</taxon>
        <taxon>Craniata</taxon>
        <taxon>Vertebrata</taxon>
        <taxon>Euteleostomi</taxon>
        <taxon>Lepidosauria</taxon>
        <taxon>Sphenodontia</taxon>
        <taxon>Sphenodontidae</taxon>
        <taxon>Sphenodon</taxon>
    </lineage>
</organism>
<keyword evidence="3" id="KW-1185">Reference proteome</keyword>
<dbReference type="Proteomes" id="UP000694392">
    <property type="component" value="Unplaced"/>
</dbReference>
<feature type="compositionally biased region" description="Low complexity" evidence="1">
    <location>
        <begin position="76"/>
        <end position="92"/>
    </location>
</feature>
<accession>A0A8D0GQ67</accession>
<dbReference type="GO" id="GO:0032184">
    <property type="term" value="F:SUMO polymer binding"/>
    <property type="evidence" value="ECO:0007669"/>
    <property type="project" value="Ensembl"/>
</dbReference>
<dbReference type="GO" id="GO:0030017">
    <property type="term" value="C:sarcomere"/>
    <property type="evidence" value="ECO:0007669"/>
    <property type="project" value="Ensembl"/>
</dbReference>
<protein>
    <submittedName>
        <fullName evidence="2">SUMO interacting motifs containing 1</fullName>
    </submittedName>
</protein>
<gene>
    <name evidence="2" type="primary">SIMC1</name>
</gene>
<evidence type="ECO:0000256" key="1">
    <source>
        <dbReference type="SAM" id="MobiDB-lite"/>
    </source>
</evidence>
<reference evidence="2" key="2">
    <citation type="submission" date="2025-09" db="UniProtKB">
        <authorList>
            <consortium name="Ensembl"/>
        </authorList>
    </citation>
    <scope>IDENTIFICATION</scope>
</reference>
<dbReference type="Ensembl" id="ENSSPUT00000009092.1">
    <property type="protein sequence ID" value="ENSSPUP00000008524.1"/>
    <property type="gene ID" value="ENSSPUG00000006580.1"/>
</dbReference>